<dbReference type="SUPFAM" id="SSF51735">
    <property type="entry name" value="NAD(P)-binding Rossmann-fold domains"/>
    <property type="match status" value="1"/>
</dbReference>
<comment type="similarity">
    <text evidence="1">Belongs to the short-chain dehydrogenases/reductases (SDR) family.</text>
</comment>
<dbReference type="PROSITE" id="PS00061">
    <property type="entry name" value="ADH_SHORT"/>
    <property type="match status" value="1"/>
</dbReference>
<dbReference type="Pfam" id="PF13561">
    <property type="entry name" value="adh_short_C2"/>
    <property type="match status" value="1"/>
</dbReference>
<proteinExistence type="inferred from homology"/>
<reference evidence="4 5" key="1">
    <citation type="journal article" date="2016" name="Proc. Natl. Acad. Sci. U.S.A.">
        <title>Comparative genomics of biotechnologically important yeasts.</title>
        <authorList>
            <person name="Riley R."/>
            <person name="Haridas S."/>
            <person name="Wolfe K.H."/>
            <person name="Lopes M.R."/>
            <person name="Hittinger C.T."/>
            <person name="Goeker M."/>
            <person name="Salamov A.A."/>
            <person name="Wisecaver J.H."/>
            <person name="Long T.M."/>
            <person name="Calvey C.H."/>
            <person name="Aerts A.L."/>
            <person name="Barry K.W."/>
            <person name="Choi C."/>
            <person name="Clum A."/>
            <person name="Coughlan A.Y."/>
            <person name="Deshpande S."/>
            <person name="Douglass A.P."/>
            <person name="Hanson S.J."/>
            <person name="Klenk H.-P."/>
            <person name="LaButti K.M."/>
            <person name="Lapidus A."/>
            <person name="Lindquist E.A."/>
            <person name="Lipzen A.M."/>
            <person name="Meier-Kolthoff J.P."/>
            <person name="Ohm R.A."/>
            <person name="Otillar R.P."/>
            <person name="Pangilinan J.L."/>
            <person name="Peng Y."/>
            <person name="Rokas A."/>
            <person name="Rosa C.A."/>
            <person name="Scheuner C."/>
            <person name="Sibirny A.A."/>
            <person name="Slot J.C."/>
            <person name="Stielow J.B."/>
            <person name="Sun H."/>
            <person name="Kurtzman C.P."/>
            <person name="Blackwell M."/>
            <person name="Grigoriev I.V."/>
            <person name="Jeffries T.W."/>
        </authorList>
    </citation>
    <scope>NUCLEOTIDE SEQUENCE [LARGE SCALE GENOMIC DNA]</scope>
    <source>
        <strain evidence="5">ATCC 58044 / CBS 1984 / NCYC 433 / NRRL Y-366-8</strain>
    </source>
</reference>
<dbReference type="GeneID" id="30201449"/>
<dbReference type="OrthoDB" id="294295at2759"/>
<dbReference type="InterPro" id="IPR020904">
    <property type="entry name" value="Sc_DH/Rdtase_CS"/>
</dbReference>
<evidence type="ECO:0000313" key="4">
    <source>
        <dbReference type="EMBL" id="ODQ58473.1"/>
    </source>
</evidence>
<evidence type="ECO:0000256" key="2">
    <source>
        <dbReference type="ARBA" id="ARBA00022857"/>
    </source>
</evidence>
<dbReference type="InterPro" id="IPR036291">
    <property type="entry name" value="NAD(P)-bd_dom_sf"/>
</dbReference>
<gene>
    <name evidence="4" type="ORF">WICANDRAFT_70391</name>
</gene>
<dbReference type="PANTHER" id="PTHR42760">
    <property type="entry name" value="SHORT-CHAIN DEHYDROGENASES/REDUCTASES FAMILY MEMBER"/>
    <property type="match status" value="1"/>
</dbReference>
<keyword evidence="5" id="KW-1185">Reference proteome</keyword>
<evidence type="ECO:0008006" key="6">
    <source>
        <dbReference type="Google" id="ProtNLM"/>
    </source>
</evidence>
<sequence length="233" mass="24973">MVLGLAEAGAHLIIVHRGSTDPSEAVEKLQALGAQVGTVVAELSSNEEFDTILPQALKISPTGSVDVLVNNAGMSYYRKGAEDTEDIAWDTVLQVNITSVFRLSRAFGKYWISEGKKGKIINTASLYSFIGGQNVIPYTASKGALHSLTQGLSNEWSKRGINVNSIVPGYIITDMTSDLVKDKEKYADLLKRIPAGRWGNPADFKGPIVFLASAASDYVTGDSIFVDGGFIAN</sequence>
<dbReference type="RefSeq" id="XP_019037680.1">
    <property type="nucleotide sequence ID" value="XM_019184203.1"/>
</dbReference>
<dbReference type="PRINTS" id="PR00081">
    <property type="entry name" value="GDHRDH"/>
</dbReference>
<dbReference type="Proteomes" id="UP000094112">
    <property type="component" value="Unassembled WGS sequence"/>
</dbReference>
<dbReference type="Gene3D" id="3.40.50.720">
    <property type="entry name" value="NAD(P)-binding Rossmann-like Domain"/>
    <property type="match status" value="1"/>
</dbReference>
<keyword evidence="2" id="KW-0521">NADP</keyword>
<dbReference type="PANTHER" id="PTHR42760:SF5">
    <property type="entry name" value="2-DEHYDRO-3-DEOXY-D-GLUCONATE 5-DEHYDROGENASE"/>
    <property type="match status" value="1"/>
</dbReference>
<organism evidence="4 5">
    <name type="scientific">Wickerhamomyces anomalus (strain ATCC 58044 / CBS 1984 / NCYC 433 / NRRL Y-366-8)</name>
    <name type="common">Yeast</name>
    <name type="synonym">Hansenula anomala</name>
    <dbReference type="NCBI Taxonomy" id="683960"/>
    <lineage>
        <taxon>Eukaryota</taxon>
        <taxon>Fungi</taxon>
        <taxon>Dikarya</taxon>
        <taxon>Ascomycota</taxon>
        <taxon>Saccharomycotina</taxon>
        <taxon>Saccharomycetes</taxon>
        <taxon>Phaffomycetales</taxon>
        <taxon>Wickerhamomycetaceae</taxon>
        <taxon>Wickerhamomyces</taxon>
    </lineage>
</organism>
<evidence type="ECO:0000256" key="1">
    <source>
        <dbReference type="ARBA" id="ARBA00006484"/>
    </source>
</evidence>
<dbReference type="STRING" id="683960.A0A1E3NZ83"/>
<keyword evidence="3" id="KW-0560">Oxidoreductase</keyword>
<protein>
    <recommendedName>
        <fullName evidence="6">2-deoxy-D-gluconate 3-dehydrogenase</fullName>
    </recommendedName>
</protein>
<accession>A0A1E3NZ83</accession>
<dbReference type="InterPro" id="IPR002347">
    <property type="entry name" value="SDR_fam"/>
</dbReference>
<name>A0A1E3NZ83_WICAA</name>
<dbReference type="PRINTS" id="PR00080">
    <property type="entry name" value="SDRFAMILY"/>
</dbReference>
<evidence type="ECO:0000313" key="5">
    <source>
        <dbReference type="Proteomes" id="UP000094112"/>
    </source>
</evidence>
<dbReference type="AlphaFoldDB" id="A0A1E3NZ83"/>
<dbReference type="GO" id="GO:0016616">
    <property type="term" value="F:oxidoreductase activity, acting on the CH-OH group of donors, NAD or NADP as acceptor"/>
    <property type="evidence" value="ECO:0007669"/>
    <property type="project" value="TreeGrafter"/>
</dbReference>
<dbReference type="EMBL" id="KV454212">
    <property type="protein sequence ID" value="ODQ58473.1"/>
    <property type="molecule type" value="Genomic_DNA"/>
</dbReference>
<evidence type="ECO:0000256" key="3">
    <source>
        <dbReference type="ARBA" id="ARBA00023002"/>
    </source>
</evidence>